<evidence type="ECO:0000259" key="4">
    <source>
        <dbReference type="Pfam" id="PF01494"/>
    </source>
</evidence>
<dbReference type="EMBL" id="CALLCH030000014">
    <property type="protein sequence ID" value="CAI4216022.1"/>
    <property type="molecule type" value="Genomic_DNA"/>
</dbReference>
<dbReference type="InterPro" id="IPR002938">
    <property type="entry name" value="FAD-bd"/>
</dbReference>
<evidence type="ECO:0000256" key="2">
    <source>
        <dbReference type="ARBA" id="ARBA00022827"/>
    </source>
</evidence>
<proteinExistence type="predicted"/>
<dbReference type="PANTHER" id="PTHR46865:SF2">
    <property type="entry name" value="MONOOXYGENASE"/>
    <property type="match status" value="1"/>
</dbReference>
<keyword evidence="2" id="KW-0274">FAD</keyword>
<dbReference type="GO" id="GO:0016491">
    <property type="term" value="F:oxidoreductase activity"/>
    <property type="evidence" value="ECO:0007669"/>
    <property type="project" value="UniProtKB-KW"/>
</dbReference>
<evidence type="ECO:0000313" key="5">
    <source>
        <dbReference type="EMBL" id="CAI4216022.1"/>
    </source>
</evidence>
<dbReference type="Pfam" id="PF01494">
    <property type="entry name" value="FAD_binding_3"/>
    <property type="match status" value="1"/>
</dbReference>
<keyword evidence="6" id="KW-1185">Reference proteome</keyword>
<organism evidence="5 6">
    <name type="scientific">Parascedosporium putredinis</name>
    <dbReference type="NCBI Taxonomy" id="1442378"/>
    <lineage>
        <taxon>Eukaryota</taxon>
        <taxon>Fungi</taxon>
        <taxon>Dikarya</taxon>
        <taxon>Ascomycota</taxon>
        <taxon>Pezizomycotina</taxon>
        <taxon>Sordariomycetes</taxon>
        <taxon>Hypocreomycetidae</taxon>
        <taxon>Microascales</taxon>
        <taxon>Microascaceae</taxon>
        <taxon>Parascedosporium</taxon>
    </lineage>
</organism>
<evidence type="ECO:0000313" key="6">
    <source>
        <dbReference type="Proteomes" id="UP000838763"/>
    </source>
</evidence>
<name>A0A9P1H3J6_9PEZI</name>
<dbReference type="InterPro" id="IPR036188">
    <property type="entry name" value="FAD/NAD-bd_sf"/>
</dbReference>
<sequence length="266" mass="28814">MAATFTGGDVEIRRGDLGRILYDLSASECEYRFGKSITALEESEDGVQVSFRSGATQRFDLVVGADGMHSNTRRLIFGPEASYVKNTGWFYALADLENPGGPWMYNEPGRMASIGGPKAPAFFVFQCDEEGLSSATPEKQRETLVSIYRDGGFKVPELLSALPNAGEFYMDSISRVDMKDFTKGRVVLLGDSAYGNTLGGFGTGLAVVGAYVLAGELALAGGDHEAAFAKYQVAMKRYSSGGNHKKLTDRFATDIELKDYEKLIGI</sequence>
<dbReference type="AlphaFoldDB" id="A0A9P1H3J6"/>
<comment type="caution">
    <text evidence="5">The sequence shown here is derived from an EMBL/GenBank/DDBJ whole genome shotgun (WGS) entry which is preliminary data.</text>
</comment>
<protein>
    <recommendedName>
        <fullName evidence="4">FAD-binding domain-containing protein</fullName>
    </recommendedName>
</protein>
<gene>
    <name evidence="5" type="ORF">PPNO1_LOCUS5692</name>
</gene>
<dbReference type="PANTHER" id="PTHR46865">
    <property type="entry name" value="OXIDOREDUCTASE-RELATED"/>
    <property type="match status" value="1"/>
</dbReference>
<dbReference type="GO" id="GO:0071949">
    <property type="term" value="F:FAD binding"/>
    <property type="evidence" value="ECO:0007669"/>
    <property type="project" value="InterPro"/>
</dbReference>
<keyword evidence="3" id="KW-0560">Oxidoreductase</keyword>
<dbReference type="InterPro" id="IPR051704">
    <property type="entry name" value="FAD_aromatic-hydroxylase"/>
</dbReference>
<accession>A0A9P1H3J6</accession>
<feature type="domain" description="FAD-binding" evidence="4">
    <location>
        <begin position="19"/>
        <end position="219"/>
    </location>
</feature>
<dbReference type="OrthoDB" id="655030at2759"/>
<dbReference type="Gene3D" id="3.50.50.60">
    <property type="entry name" value="FAD/NAD(P)-binding domain"/>
    <property type="match status" value="1"/>
</dbReference>
<evidence type="ECO:0000256" key="1">
    <source>
        <dbReference type="ARBA" id="ARBA00022630"/>
    </source>
</evidence>
<reference evidence="5" key="1">
    <citation type="submission" date="2022-11" db="EMBL/GenBank/DDBJ databases">
        <authorList>
            <person name="Scott C."/>
            <person name="Bruce N."/>
        </authorList>
    </citation>
    <scope>NUCLEOTIDE SEQUENCE</scope>
</reference>
<dbReference type="SUPFAM" id="SSF51905">
    <property type="entry name" value="FAD/NAD(P)-binding domain"/>
    <property type="match status" value="1"/>
</dbReference>
<dbReference type="Proteomes" id="UP000838763">
    <property type="component" value="Unassembled WGS sequence"/>
</dbReference>
<keyword evidence="1" id="KW-0285">Flavoprotein</keyword>
<evidence type="ECO:0000256" key="3">
    <source>
        <dbReference type="ARBA" id="ARBA00023002"/>
    </source>
</evidence>